<reference evidence="3" key="1">
    <citation type="journal article" date="2022" name="Int. J. Mol. Sci.">
        <title>Draft Genome of Tanacetum Coccineum: Genomic Comparison of Closely Related Tanacetum-Family Plants.</title>
        <authorList>
            <person name="Yamashiro T."/>
            <person name="Shiraishi A."/>
            <person name="Nakayama K."/>
            <person name="Satake H."/>
        </authorList>
    </citation>
    <scope>NUCLEOTIDE SEQUENCE</scope>
</reference>
<dbReference type="InterPro" id="IPR031329">
    <property type="entry name" value="NEUT/ALK_ceramidase_N"/>
</dbReference>
<dbReference type="EC" id="3.5.1.23" evidence="1"/>
<comment type="similarity">
    <text evidence="1">Belongs to the neutral ceramidase family.</text>
</comment>
<evidence type="ECO:0000313" key="3">
    <source>
        <dbReference type="EMBL" id="GJT85952.1"/>
    </source>
</evidence>
<reference evidence="3" key="2">
    <citation type="submission" date="2022-01" db="EMBL/GenBank/DDBJ databases">
        <authorList>
            <person name="Yamashiro T."/>
            <person name="Shiraishi A."/>
            <person name="Satake H."/>
            <person name="Nakayama K."/>
        </authorList>
    </citation>
    <scope>NUCLEOTIDE SEQUENCE</scope>
</reference>
<evidence type="ECO:0000259" key="2">
    <source>
        <dbReference type="Pfam" id="PF04734"/>
    </source>
</evidence>
<sequence>MIVSSPSMSPVYSPPPSVRVLGFDRLLPRLLHCWYEFTWQAQMGGVIGLGALVGKVIVETLYVFQVRVVRGPVFVLKRLHDYAAKELEETSQVLSQVFWCLDVLIFLQWTGTDTILGREDTAFDSRIEVKVPMCFYDVLAVQLDNADVLLRYSSALLQGAINNFARNVRPPEFSKPPHGFPSSLTRTEEVVSASYWMNLRARIIGECQFQKSAELFQSASEQLKGKVGYRHSYINFSDLSVRFSNVNESVRTCPAAMGFAFTAGTTDGPDEKQIKCQDPKPILIDSGEMHEPYDWATGDWSHYRMPLIGNLSNSSDDLIDPAIMVVGRGKSPSFDMRSSSSDEEIKRWLLMQQQQSASTTQYHPQPQFSQTSYIQQHNTPYFPSSYDNYYNDLAFRFEDQRHQRYT</sequence>
<dbReference type="PANTHER" id="PTHR12670">
    <property type="entry name" value="CERAMIDASE"/>
    <property type="match status" value="1"/>
</dbReference>
<dbReference type="Proteomes" id="UP001151760">
    <property type="component" value="Unassembled WGS sequence"/>
</dbReference>
<comment type="catalytic activity">
    <reaction evidence="1">
        <text>an N-acylsphing-4-enine + H2O = sphing-4-enine + a fatty acid</text>
        <dbReference type="Rhea" id="RHEA:20856"/>
        <dbReference type="ChEBI" id="CHEBI:15377"/>
        <dbReference type="ChEBI" id="CHEBI:28868"/>
        <dbReference type="ChEBI" id="CHEBI:52639"/>
        <dbReference type="ChEBI" id="CHEBI:57756"/>
        <dbReference type="EC" id="3.5.1.23"/>
    </reaction>
</comment>
<dbReference type="PANTHER" id="PTHR12670:SF17">
    <property type="entry name" value="NEUTRAL CERAMIDASE 2"/>
    <property type="match status" value="1"/>
</dbReference>
<organism evidence="3 4">
    <name type="scientific">Tanacetum coccineum</name>
    <dbReference type="NCBI Taxonomy" id="301880"/>
    <lineage>
        <taxon>Eukaryota</taxon>
        <taxon>Viridiplantae</taxon>
        <taxon>Streptophyta</taxon>
        <taxon>Embryophyta</taxon>
        <taxon>Tracheophyta</taxon>
        <taxon>Spermatophyta</taxon>
        <taxon>Magnoliopsida</taxon>
        <taxon>eudicotyledons</taxon>
        <taxon>Gunneridae</taxon>
        <taxon>Pentapetalae</taxon>
        <taxon>asterids</taxon>
        <taxon>campanulids</taxon>
        <taxon>Asterales</taxon>
        <taxon>Asteraceae</taxon>
        <taxon>Asteroideae</taxon>
        <taxon>Anthemideae</taxon>
        <taxon>Anthemidinae</taxon>
        <taxon>Tanacetum</taxon>
    </lineage>
</organism>
<gene>
    <name evidence="3" type="ORF">Tco_1067669</name>
</gene>
<keyword evidence="1" id="KW-0443">Lipid metabolism</keyword>
<accession>A0ABQ5HDJ5</accession>
<dbReference type="Pfam" id="PF04734">
    <property type="entry name" value="Ceramidase_alk"/>
    <property type="match status" value="1"/>
</dbReference>
<evidence type="ECO:0000313" key="4">
    <source>
        <dbReference type="Proteomes" id="UP001151760"/>
    </source>
</evidence>
<dbReference type="EMBL" id="BQNB010019501">
    <property type="protein sequence ID" value="GJT85952.1"/>
    <property type="molecule type" value="Genomic_DNA"/>
</dbReference>
<evidence type="ECO:0000256" key="1">
    <source>
        <dbReference type="RuleBase" id="RU366019"/>
    </source>
</evidence>
<feature type="domain" description="Neutral/alkaline non-lysosomal ceramidase N-terminal" evidence="2">
    <location>
        <begin position="200"/>
        <end position="273"/>
    </location>
</feature>
<dbReference type="InterPro" id="IPR006823">
    <property type="entry name" value="Ceramidase_alk"/>
</dbReference>
<keyword evidence="4" id="KW-1185">Reference proteome</keyword>
<name>A0ABQ5HDJ5_9ASTR</name>
<protein>
    <recommendedName>
        <fullName evidence="1">Neutral ceramidase</fullName>
        <ecNumber evidence="1">3.5.1.23</ecNumber>
    </recommendedName>
</protein>
<keyword evidence="1" id="KW-0746">Sphingolipid metabolism</keyword>
<proteinExistence type="inferred from homology"/>
<keyword evidence="1" id="KW-0378">Hydrolase</keyword>
<comment type="caution">
    <text evidence="3">The sequence shown here is derived from an EMBL/GenBank/DDBJ whole genome shotgun (WGS) entry which is preliminary data.</text>
</comment>